<evidence type="ECO:0000313" key="7">
    <source>
        <dbReference type="Proteomes" id="UP001230339"/>
    </source>
</evidence>
<keyword evidence="7" id="KW-1185">Reference proteome</keyword>
<dbReference type="Gene3D" id="3.40.190.290">
    <property type="match status" value="1"/>
</dbReference>
<dbReference type="InterPro" id="IPR005119">
    <property type="entry name" value="LysR_subst-bd"/>
</dbReference>
<name>A0ABY9GBV4_9PSED</name>
<dbReference type="Pfam" id="PF00126">
    <property type="entry name" value="HTH_1"/>
    <property type="match status" value="1"/>
</dbReference>
<dbReference type="PANTHER" id="PTHR30537">
    <property type="entry name" value="HTH-TYPE TRANSCRIPTIONAL REGULATOR"/>
    <property type="match status" value="1"/>
</dbReference>
<dbReference type="Gene3D" id="1.10.10.10">
    <property type="entry name" value="Winged helix-like DNA-binding domain superfamily/Winged helix DNA-binding domain"/>
    <property type="match status" value="1"/>
</dbReference>
<dbReference type="CDD" id="cd08422">
    <property type="entry name" value="PBP2_CrgA_like"/>
    <property type="match status" value="1"/>
</dbReference>
<sequence>MDFNYNRVLAYLKVAEFKSFSRAAAQLNISTSMVSVHIKELELSLGTTLISRTTRSLAITEAGQRFYDDFIDIKQRIDCSIETLKGESEHVCGVLRVVSPREYGSRFIVPIIAEFSKLYPQLKIVHDVGLPLSSLASGKHDLAICLGNLQDSSFKYRKISEFQSYLIASPEFTEQHSLEDISCLNTLPWITNEKFYKEGKWILRKSRTEQFVIKPTIRYGSNSLTLIHRMALFSLGITALPAWMIKDDIQANKLIRLFPNYELAVLPVNVLYSSCIKLPLKARRFIDYLVAKLGTVHHG</sequence>
<protein>
    <submittedName>
        <fullName evidence="6">LysR family transcriptional regulator</fullName>
    </submittedName>
</protein>
<evidence type="ECO:0000256" key="2">
    <source>
        <dbReference type="ARBA" id="ARBA00023015"/>
    </source>
</evidence>
<evidence type="ECO:0000259" key="5">
    <source>
        <dbReference type="PROSITE" id="PS50931"/>
    </source>
</evidence>
<reference evidence="6 7" key="1">
    <citation type="submission" date="2023-02" db="EMBL/GenBank/DDBJ databases">
        <title>Evolution of Hrp T3SS in non-pathogenic Pseudomonas fluorescens.</title>
        <authorList>
            <person name="Liao K."/>
            <person name="Wei H."/>
            <person name="Gu Y."/>
        </authorList>
    </citation>
    <scope>NUCLEOTIDE SEQUENCE [LARGE SCALE GENOMIC DNA]</scope>
    <source>
        <strain evidence="6 7">FP205</strain>
    </source>
</reference>
<accession>A0ABY9GBV4</accession>
<gene>
    <name evidence="6" type="ORF">PSH57_01690</name>
</gene>
<dbReference type="InterPro" id="IPR036388">
    <property type="entry name" value="WH-like_DNA-bd_sf"/>
</dbReference>
<dbReference type="SUPFAM" id="SSF53850">
    <property type="entry name" value="Periplasmic binding protein-like II"/>
    <property type="match status" value="1"/>
</dbReference>
<organism evidence="6 7">
    <name type="scientific">Pseudomonas hefeiensis</name>
    <dbReference type="NCBI Taxonomy" id="2738125"/>
    <lineage>
        <taxon>Bacteria</taxon>
        <taxon>Pseudomonadati</taxon>
        <taxon>Pseudomonadota</taxon>
        <taxon>Gammaproteobacteria</taxon>
        <taxon>Pseudomonadales</taxon>
        <taxon>Pseudomonadaceae</taxon>
        <taxon>Pseudomonas</taxon>
    </lineage>
</organism>
<dbReference type="PANTHER" id="PTHR30537:SF5">
    <property type="entry name" value="HTH-TYPE TRANSCRIPTIONAL ACTIVATOR TTDR-RELATED"/>
    <property type="match status" value="1"/>
</dbReference>
<dbReference type="InterPro" id="IPR000847">
    <property type="entry name" value="LysR_HTH_N"/>
</dbReference>
<evidence type="ECO:0000313" key="6">
    <source>
        <dbReference type="EMBL" id="WLH13101.1"/>
    </source>
</evidence>
<keyword evidence="2" id="KW-0805">Transcription regulation</keyword>
<dbReference type="Pfam" id="PF03466">
    <property type="entry name" value="LysR_substrate"/>
    <property type="match status" value="1"/>
</dbReference>
<keyword evidence="3" id="KW-0238">DNA-binding</keyword>
<feature type="domain" description="HTH lysR-type" evidence="5">
    <location>
        <begin position="1"/>
        <end position="60"/>
    </location>
</feature>
<evidence type="ECO:0000256" key="3">
    <source>
        <dbReference type="ARBA" id="ARBA00023125"/>
    </source>
</evidence>
<dbReference type="Proteomes" id="UP001230339">
    <property type="component" value="Chromosome"/>
</dbReference>
<dbReference type="InterPro" id="IPR058163">
    <property type="entry name" value="LysR-type_TF_proteobact-type"/>
</dbReference>
<dbReference type="SUPFAM" id="SSF46785">
    <property type="entry name" value="Winged helix' DNA-binding domain"/>
    <property type="match status" value="1"/>
</dbReference>
<evidence type="ECO:0000256" key="1">
    <source>
        <dbReference type="ARBA" id="ARBA00009437"/>
    </source>
</evidence>
<dbReference type="RefSeq" id="WP_305387432.1">
    <property type="nucleotide sequence ID" value="NZ_CP117426.1"/>
</dbReference>
<keyword evidence="4" id="KW-0804">Transcription</keyword>
<dbReference type="EMBL" id="CP117449">
    <property type="protein sequence ID" value="WLH13101.1"/>
    <property type="molecule type" value="Genomic_DNA"/>
</dbReference>
<evidence type="ECO:0000256" key="4">
    <source>
        <dbReference type="ARBA" id="ARBA00023163"/>
    </source>
</evidence>
<proteinExistence type="inferred from homology"/>
<comment type="similarity">
    <text evidence="1">Belongs to the LysR transcriptional regulatory family.</text>
</comment>
<dbReference type="PROSITE" id="PS50931">
    <property type="entry name" value="HTH_LYSR"/>
    <property type="match status" value="1"/>
</dbReference>
<dbReference type="InterPro" id="IPR036390">
    <property type="entry name" value="WH_DNA-bd_sf"/>
</dbReference>